<dbReference type="Gene3D" id="1.20.950.20">
    <property type="entry name" value="Transmembrane di-heme cytochromes, Chain C"/>
    <property type="match status" value="1"/>
</dbReference>
<dbReference type="GO" id="GO:0009055">
    <property type="term" value="F:electron transfer activity"/>
    <property type="evidence" value="ECO:0007669"/>
    <property type="project" value="InterPro"/>
</dbReference>
<comment type="subcellular location">
    <subcellularLocation>
        <location evidence="1">Cell membrane</location>
        <topology evidence="1">Multi-pass membrane protein</topology>
    </subcellularLocation>
</comment>
<keyword evidence="3 6" id="KW-0812">Transmembrane</keyword>
<dbReference type="PANTHER" id="PTHR30485:SF2">
    <property type="entry name" value="BLL0597 PROTEIN"/>
    <property type="match status" value="1"/>
</dbReference>
<dbReference type="RefSeq" id="WP_003451820.1">
    <property type="nucleotide sequence ID" value="NZ_AJMR01000143.1"/>
</dbReference>
<dbReference type="InterPro" id="IPR016174">
    <property type="entry name" value="Di-haem_cyt_TM"/>
</dbReference>
<sequence>MSVGTVRLWDPVIRIGHWSLVAAFVGDYFLNEAGDGWHRWLGYYAVAVVLVRLAWGFVGPRPARWADFWPTTSRLIAHGRALLRGGHMHRLGHSPLGGLVMILMLALMLGLGVSGFLMEEVDYFWGEDLPRDIHVLMADSLLALAGLHVLAALVESVRMKENLPWSMVTGRRKPLRD</sequence>
<dbReference type="SUPFAM" id="SSF81342">
    <property type="entry name" value="Transmembrane di-heme cytochromes"/>
    <property type="match status" value="1"/>
</dbReference>
<dbReference type="GO" id="GO:0020037">
    <property type="term" value="F:heme binding"/>
    <property type="evidence" value="ECO:0007669"/>
    <property type="project" value="TreeGrafter"/>
</dbReference>
<evidence type="ECO:0000256" key="4">
    <source>
        <dbReference type="ARBA" id="ARBA00022989"/>
    </source>
</evidence>
<evidence type="ECO:0000256" key="5">
    <source>
        <dbReference type="ARBA" id="ARBA00023136"/>
    </source>
</evidence>
<keyword evidence="4 6" id="KW-1133">Transmembrane helix</keyword>
<feature type="transmembrane region" description="Helical" evidence="6">
    <location>
        <begin position="133"/>
        <end position="154"/>
    </location>
</feature>
<reference evidence="9" key="1">
    <citation type="submission" date="2015-05" db="EMBL/GenBank/DDBJ databases">
        <title>Draft genome sequencing of a biphenyl-degrading bacterium, Pseudomonas balearica KF707 (=NBRC110670).</title>
        <authorList>
            <person name="Kimura N."/>
            <person name="Hirose J."/>
            <person name="Watanabe T."/>
            <person name="Suenaga H."/>
            <person name="Fujihara H."/>
            <person name="Noguchi M."/>
            <person name="Hashimoto M."/>
            <person name="Shimodaira J."/>
            <person name="Tsuchikane K."/>
            <person name="Hosoyama A."/>
            <person name="Yamazoe A."/>
            <person name="Fujita N."/>
            <person name="Furukawa K."/>
        </authorList>
    </citation>
    <scope>NUCLEOTIDE SEQUENCE [LARGE SCALE GENOMIC DNA]</scope>
    <source>
        <strain evidence="9">DSM 10086 / NBRC 110670 / KF707</strain>
    </source>
</reference>
<dbReference type="AlphaFoldDB" id="A0AAD1FIJ5"/>
<feature type="transmembrane region" description="Helical" evidence="6">
    <location>
        <begin position="96"/>
        <end position="118"/>
    </location>
</feature>
<evidence type="ECO:0000259" key="7">
    <source>
        <dbReference type="Pfam" id="PF01292"/>
    </source>
</evidence>
<protein>
    <submittedName>
        <fullName evidence="8">Cytochrome b</fullName>
    </submittedName>
</protein>
<evidence type="ECO:0000256" key="3">
    <source>
        <dbReference type="ARBA" id="ARBA00022692"/>
    </source>
</evidence>
<dbReference type="PANTHER" id="PTHR30485">
    <property type="entry name" value="NI/FE-HYDROGENASE 1 B-TYPE CYTOCHROME SUBUNIT"/>
    <property type="match status" value="1"/>
</dbReference>
<accession>A0AAD1FIJ5</accession>
<keyword evidence="5 6" id="KW-0472">Membrane</keyword>
<dbReference type="InterPro" id="IPR051542">
    <property type="entry name" value="Hydrogenase_cytochrome"/>
</dbReference>
<dbReference type="InterPro" id="IPR011577">
    <property type="entry name" value="Cyt_b561_bac/Ni-Hgenase"/>
</dbReference>
<reference evidence="8 9" key="2">
    <citation type="journal article" date="2017" name="Int. J. Syst. Evol. Microbiol.">
        <title>Pseudomonas furukawaii sp. nov., a polychlorinated biphenyl-degrading bacterium isolated from biphenyl-contaminated soil in Japan.</title>
        <authorList>
            <person name="Kimura N."/>
            <person name="Watanabe T."/>
            <person name="Suenaga H."/>
            <person name="Fujihara H."/>
            <person name="Futagami T."/>
            <person name="Goto M."/>
            <person name="Hanada S."/>
            <person name="Hirose J."/>
        </authorList>
    </citation>
    <scope>NUCLEOTIDE SEQUENCE [LARGE SCALE GENOMIC DNA]</scope>
    <source>
        <strain evidence="9">DSM 10086 / NBRC 110670 / KF707</strain>
    </source>
</reference>
<keyword evidence="9" id="KW-1185">Reference proteome</keyword>
<dbReference type="GO" id="GO:0005886">
    <property type="term" value="C:plasma membrane"/>
    <property type="evidence" value="ECO:0007669"/>
    <property type="project" value="UniProtKB-SubCell"/>
</dbReference>
<gene>
    <name evidence="8" type="ORF">KF707C_50500</name>
</gene>
<feature type="transmembrane region" description="Helical" evidence="6">
    <location>
        <begin position="12"/>
        <end position="29"/>
    </location>
</feature>
<evidence type="ECO:0000256" key="2">
    <source>
        <dbReference type="ARBA" id="ARBA00022475"/>
    </source>
</evidence>
<evidence type="ECO:0000256" key="1">
    <source>
        <dbReference type="ARBA" id="ARBA00004651"/>
    </source>
</evidence>
<evidence type="ECO:0000313" key="9">
    <source>
        <dbReference type="Proteomes" id="UP000218554"/>
    </source>
</evidence>
<evidence type="ECO:0000256" key="6">
    <source>
        <dbReference type="SAM" id="Phobius"/>
    </source>
</evidence>
<name>A0AAD1FIJ5_METFU</name>
<dbReference type="Proteomes" id="UP000218554">
    <property type="component" value="Chromosome"/>
</dbReference>
<dbReference type="EMBL" id="AP014862">
    <property type="protein sequence ID" value="BAU76738.1"/>
    <property type="molecule type" value="Genomic_DNA"/>
</dbReference>
<keyword evidence="2" id="KW-1003">Cell membrane</keyword>
<feature type="domain" description="Cytochrome b561 bacterial/Ni-hydrogenase" evidence="7">
    <location>
        <begin position="9"/>
        <end position="170"/>
    </location>
</feature>
<organism evidence="8 9">
    <name type="scientific">Metapseudomonas furukawaii</name>
    <name type="common">Pseudomonas furukawaii</name>
    <dbReference type="NCBI Taxonomy" id="1149133"/>
    <lineage>
        <taxon>Bacteria</taxon>
        <taxon>Pseudomonadati</taxon>
        <taxon>Pseudomonadota</taxon>
        <taxon>Gammaproteobacteria</taxon>
        <taxon>Pseudomonadales</taxon>
        <taxon>Pseudomonadaceae</taxon>
        <taxon>Metapseudomonas</taxon>
    </lineage>
</organism>
<evidence type="ECO:0000313" key="8">
    <source>
        <dbReference type="EMBL" id="BAU76738.1"/>
    </source>
</evidence>
<dbReference type="GO" id="GO:0022904">
    <property type="term" value="P:respiratory electron transport chain"/>
    <property type="evidence" value="ECO:0007669"/>
    <property type="project" value="InterPro"/>
</dbReference>
<dbReference type="KEGG" id="pfuw:KF707C_50500"/>
<feature type="transmembrane region" description="Helical" evidence="6">
    <location>
        <begin position="41"/>
        <end position="58"/>
    </location>
</feature>
<proteinExistence type="predicted"/>
<dbReference type="Pfam" id="PF01292">
    <property type="entry name" value="Ni_hydr_CYTB"/>
    <property type="match status" value="1"/>
</dbReference>